<organism evidence="4 5">
    <name type="scientific">Pleurotus ostreatus (strain PC15)</name>
    <name type="common">Oyster mushroom</name>
    <dbReference type="NCBI Taxonomy" id="1137138"/>
    <lineage>
        <taxon>Eukaryota</taxon>
        <taxon>Fungi</taxon>
        <taxon>Dikarya</taxon>
        <taxon>Basidiomycota</taxon>
        <taxon>Agaricomycotina</taxon>
        <taxon>Agaricomycetes</taxon>
        <taxon>Agaricomycetidae</taxon>
        <taxon>Agaricales</taxon>
        <taxon>Pleurotineae</taxon>
        <taxon>Pleurotaceae</taxon>
        <taxon>Pleurotus</taxon>
    </lineage>
</organism>
<feature type="non-terminal residue" evidence="4">
    <location>
        <position position="95"/>
    </location>
</feature>
<dbReference type="GO" id="GO:0005737">
    <property type="term" value="C:cytoplasm"/>
    <property type="evidence" value="ECO:0007669"/>
    <property type="project" value="TreeGrafter"/>
</dbReference>
<dbReference type="AlphaFoldDB" id="A0A067NH00"/>
<feature type="domain" description="FHA" evidence="1">
    <location>
        <begin position="1"/>
        <end position="41"/>
    </location>
</feature>
<dbReference type="HOGENOM" id="CLU_143914_0_0_1"/>
<dbReference type="PANTHER" id="PTHR15715">
    <property type="entry name" value="CENTROSOMAL PROTEIN OF 170 KDA"/>
    <property type="match status" value="1"/>
</dbReference>
<feature type="non-terminal residue" evidence="4">
    <location>
        <position position="1"/>
    </location>
</feature>
<evidence type="ECO:0000313" key="4">
    <source>
        <dbReference type="EMBL" id="KDQ26255.1"/>
    </source>
</evidence>
<protein>
    <recommendedName>
        <fullName evidence="1">FHA domain-containing protein</fullName>
    </recommendedName>
</protein>
<dbReference type="InterPro" id="IPR000253">
    <property type="entry name" value="FHA_dom"/>
</dbReference>
<dbReference type="VEuPathDB" id="FungiDB:PLEOSDRAFT_1025364"/>
<dbReference type="VEuPathDB" id="FungiDB:PLEOSDRAFT_1025365"/>
<dbReference type="InterPro" id="IPR051176">
    <property type="entry name" value="Cent_Immune-Sig_Mod"/>
</dbReference>
<reference evidence="4" key="2">
    <citation type="journal article" date="2014" name="Proc. Natl. Acad. Sci. U.S.A.">
        <title>Extensive sampling of basidiomycete genomes demonstrates inadequacy of the white rot/brown rot paradigm for wood decay fungi.</title>
        <authorList>
            <person name="Riley R."/>
            <person name="Salamov A.A."/>
            <person name="Brown D.W."/>
            <person name="Nagy L.G."/>
            <person name="Floudas D."/>
            <person name="Held B.W."/>
            <person name="Levasseur A."/>
            <person name="Lombard V."/>
            <person name="Morin E."/>
            <person name="Otillar R."/>
            <person name="Lindquist E.A."/>
            <person name="Sun H."/>
            <person name="LaButti K.M."/>
            <person name="Schmutz J."/>
            <person name="Jabbour D."/>
            <person name="Luo H."/>
            <person name="Baker S.E."/>
            <person name="Pisabarro A.G."/>
            <person name="Walton J.D."/>
            <person name="Blanchette R.A."/>
            <person name="Henrissat B."/>
            <person name="Martin F."/>
            <person name="Cullen D."/>
            <person name="Hibbett D.S."/>
            <person name="Grigoriev I.V."/>
        </authorList>
    </citation>
    <scope>NUCLEOTIDE SEQUENCE</scope>
    <source>
        <strain evidence="4">PC15</strain>
    </source>
</reference>
<dbReference type="OrthoDB" id="687730at2759"/>
<gene>
    <name evidence="4" type="ORF">PLEOSDRAFT_1025363</name>
    <name evidence="3" type="ORF">PLEOSDRAFT_1025364</name>
    <name evidence="2" type="ORF">PLEOSDRAFT_1025365</name>
</gene>
<dbReference type="VEuPathDB" id="FungiDB:PLEOSDRAFT_1025363"/>
<sequence>NGYFDSYALSKNHAEIWEEAGQIFIRDVESLHGTFINGERISPARAVSEKCELRNNDIVQFGVDFVDENDEYHHKIAARVFCIFKSEDMQVALRS</sequence>
<accession>A0A067NH00</accession>
<dbReference type="Gene3D" id="2.60.200.20">
    <property type="match status" value="1"/>
</dbReference>
<dbReference type="SUPFAM" id="SSF49879">
    <property type="entry name" value="SMAD/FHA domain"/>
    <property type="match status" value="1"/>
</dbReference>
<dbReference type="PROSITE" id="PS50006">
    <property type="entry name" value="FHA_DOMAIN"/>
    <property type="match status" value="1"/>
</dbReference>
<dbReference type="Pfam" id="PF00498">
    <property type="entry name" value="FHA"/>
    <property type="match status" value="1"/>
</dbReference>
<reference evidence="5" key="1">
    <citation type="journal article" date="2014" name="Proc. Natl. Acad. Sci. U.S.A.">
        <title>Extensive sampling of basidiomycete genomes demonstrates inadequacy of the white-rot/brown-rot paradigm for wood decay fungi.</title>
        <authorList>
            <person name="Riley R."/>
            <person name="Salamov A.A."/>
            <person name="Brown D.W."/>
            <person name="Nagy L.G."/>
            <person name="Floudas D."/>
            <person name="Held B.W."/>
            <person name="Levasseur A."/>
            <person name="Lombard V."/>
            <person name="Morin E."/>
            <person name="Otillar R."/>
            <person name="Lindquist E.A."/>
            <person name="Sun H."/>
            <person name="LaButti K.M."/>
            <person name="Schmutz J."/>
            <person name="Jabbour D."/>
            <person name="Luo H."/>
            <person name="Baker S.E."/>
            <person name="Pisabarro A.G."/>
            <person name="Walton J.D."/>
            <person name="Blanchette R.A."/>
            <person name="Henrissat B."/>
            <person name="Martin F."/>
            <person name="Cullen D."/>
            <person name="Hibbett D.S."/>
            <person name="Grigoriev I.V."/>
        </authorList>
    </citation>
    <scope>NUCLEOTIDE SEQUENCE [LARGE SCALE GENOMIC DNA]</scope>
    <source>
        <strain evidence="5">PC15</strain>
    </source>
</reference>
<evidence type="ECO:0000313" key="3">
    <source>
        <dbReference type="EMBL" id="KDQ22063.1"/>
    </source>
</evidence>
<dbReference type="EMBL" id="KL198014">
    <property type="protein sequence ID" value="KDQ22063.1"/>
    <property type="molecule type" value="Genomic_DNA"/>
</dbReference>
<dbReference type="EMBL" id="KL198014">
    <property type="protein sequence ID" value="KDQ22056.1"/>
    <property type="molecule type" value="Genomic_DNA"/>
</dbReference>
<dbReference type="InterPro" id="IPR008984">
    <property type="entry name" value="SMAD_FHA_dom_sf"/>
</dbReference>
<evidence type="ECO:0000313" key="2">
    <source>
        <dbReference type="EMBL" id="KDQ22056.1"/>
    </source>
</evidence>
<evidence type="ECO:0000259" key="1">
    <source>
        <dbReference type="PROSITE" id="PS50006"/>
    </source>
</evidence>
<name>A0A067NH00_PLEO1</name>
<dbReference type="PANTHER" id="PTHR15715:SF37">
    <property type="entry name" value="LD47843P"/>
    <property type="match status" value="1"/>
</dbReference>
<proteinExistence type="predicted"/>
<dbReference type="Proteomes" id="UP000027073">
    <property type="component" value="Unassembled WGS sequence"/>
</dbReference>
<dbReference type="EMBL" id="KL198010">
    <property type="protein sequence ID" value="KDQ26255.1"/>
    <property type="molecule type" value="Genomic_DNA"/>
</dbReference>
<dbReference type="STRING" id="1137138.A0A067NH00"/>
<evidence type="ECO:0000313" key="5">
    <source>
        <dbReference type="Proteomes" id="UP000027073"/>
    </source>
</evidence>